<evidence type="ECO:0000256" key="1">
    <source>
        <dbReference type="ARBA" id="ARBA00022723"/>
    </source>
</evidence>
<evidence type="ECO:0000313" key="8">
    <source>
        <dbReference type="Proteomes" id="UP000267251"/>
    </source>
</evidence>
<keyword evidence="2 4" id="KW-0863">Zinc-finger</keyword>
<evidence type="ECO:0000256" key="5">
    <source>
        <dbReference type="SAM" id="MobiDB-lite"/>
    </source>
</evidence>
<proteinExistence type="predicted"/>
<dbReference type="PROSITE" id="PS51044">
    <property type="entry name" value="ZF_SP_RING"/>
    <property type="match status" value="1"/>
</dbReference>
<keyword evidence="1" id="KW-0479">Metal-binding</keyword>
<dbReference type="AlphaFoldDB" id="A0A4P9Y2Q4"/>
<evidence type="ECO:0000259" key="6">
    <source>
        <dbReference type="PROSITE" id="PS51044"/>
    </source>
</evidence>
<dbReference type="PANTHER" id="PTHR10782:SF4">
    <property type="entry name" value="TONALLI, ISOFORM E"/>
    <property type="match status" value="1"/>
</dbReference>
<reference evidence="8" key="1">
    <citation type="journal article" date="2018" name="Nat. Microbiol.">
        <title>Leveraging single-cell genomics to expand the fungal tree of life.</title>
        <authorList>
            <person name="Ahrendt S.R."/>
            <person name="Quandt C.A."/>
            <person name="Ciobanu D."/>
            <person name="Clum A."/>
            <person name="Salamov A."/>
            <person name="Andreopoulos B."/>
            <person name="Cheng J.F."/>
            <person name="Woyke T."/>
            <person name="Pelin A."/>
            <person name="Henrissat B."/>
            <person name="Reynolds N.K."/>
            <person name="Benny G.L."/>
            <person name="Smith M.E."/>
            <person name="James T.Y."/>
            <person name="Grigoriev I.V."/>
        </authorList>
    </citation>
    <scope>NUCLEOTIDE SEQUENCE [LARGE SCALE GENOMIC DNA]</scope>
</reference>
<dbReference type="PANTHER" id="PTHR10782">
    <property type="entry name" value="ZINC FINGER MIZ DOMAIN-CONTAINING PROTEIN"/>
    <property type="match status" value="1"/>
</dbReference>
<evidence type="ECO:0000313" key="7">
    <source>
        <dbReference type="EMBL" id="RKP13063.1"/>
    </source>
</evidence>
<dbReference type="GO" id="GO:0016925">
    <property type="term" value="P:protein sumoylation"/>
    <property type="evidence" value="ECO:0007669"/>
    <property type="project" value="TreeGrafter"/>
</dbReference>
<protein>
    <submittedName>
        <fullName evidence="7">MIZ/SP-RING zinc finger-domain-containing protein</fullName>
    </submittedName>
</protein>
<dbReference type="InterPro" id="IPR013083">
    <property type="entry name" value="Znf_RING/FYVE/PHD"/>
</dbReference>
<dbReference type="Proteomes" id="UP000267251">
    <property type="component" value="Unassembled WGS sequence"/>
</dbReference>
<dbReference type="OrthoDB" id="28127at2759"/>
<name>A0A4P9Y2Q4_9FUNG</name>
<sequence>MAYVNLTKPLVGAIYMGEVYSVQSVMHRLTQECQLSKAHVLEEMVKRCKKADEEDEVLATRLTLSLKCPLGFNRIRVPVRSKICRHSQCWDALNYLELNAQTPTWQCPHCEKFLPERSLSDLLIDGYFTSLLQSTPESMESVVISEEDGSVLDIPIPGLIKPSVPSPSSSPSSSPLTPGEGRVASPLGIRAKGRRSQRAISPYERRRQGSFPDPMGSSDGPEPLQAVITLILLVYPWHVLRVGVLEGVNERPEYLHFEPPLPLPRHDPPWSRPTPLLTQVAPLHAPPPRSSLI</sequence>
<keyword evidence="3" id="KW-0862">Zinc</keyword>
<feature type="compositionally biased region" description="Low complexity" evidence="5">
    <location>
        <begin position="162"/>
        <end position="175"/>
    </location>
</feature>
<dbReference type="CDD" id="cd16650">
    <property type="entry name" value="SP-RING_PIAS-like"/>
    <property type="match status" value="1"/>
</dbReference>
<dbReference type="GO" id="GO:0000785">
    <property type="term" value="C:chromatin"/>
    <property type="evidence" value="ECO:0007669"/>
    <property type="project" value="TreeGrafter"/>
</dbReference>
<dbReference type="Pfam" id="PF02891">
    <property type="entry name" value="zf-MIZ"/>
    <property type="match status" value="1"/>
</dbReference>
<feature type="region of interest" description="Disordered" evidence="5">
    <location>
        <begin position="162"/>
        <end position="220"/>
    </location>
</feature>
<dbReference type="EMBL" id="KZ988119">
    <property type="protein sequence ID" value="RKP13063.1"/>
    <property type="molecule type" value="Genomic_DNA"/>
</dbReference>
<dbReference type="GO" id="GO:0008270">
    <property type="term" value="F:zinc ion binding"/>
    <property type="evidence" value="ECO:0007669"/>
    <property type="project" value="UniProtKB-KW"/>
</dbReference>
<organism evidence="7 8">
    <name type="scientific">Piptocephalis cylindrospora</name>
    <dbReference type="NCBI Taxonomy" id="1907219"/>
    <lineage>
        <taxon>Eukaryota</taxon>
        <taxon>Fungi</taxon>
        <taxon>Fungi incertae sedis</taxon>
        <taxon>Zoopagomycota</taxon>
        <taxon>Zoopagomycotina</taxon>
        <taxon>Zoopagomycetes</taxon>
        <taxon>Zoopagales</taxon>
        <taxon>Piptocephalidaceae</taxon>
        <taxon>Piptocephalis</taxon>
    </lineage>
</organism>
<accession>A0A4P9Y2Q4</accession>
<evidence type="ECO:0000256" key="3">
    <source>
        <dbReference type="ARBA" id="ARBA00022833"/>
    </source>
</evidence>
<evidence type="ECO:0000256" key="4">
    <source>
        <dbReference type="PROSITE-ProRule" id="PRU00452"/>
    </source>
</evidence>
<feature type="domain" description="SP-RING-type" evidence="6">
    <location>
        <begin position="53"/>
        <end position="137"/>
    </location>
</feature>
<dbReference type="InterPro" id="IPR004181">
    <property type="entry name" value="Znf_MIZ"/>
</dbReference>
<evidence type="ECO:0000256" key="2">
    <source>
        <dbReference type="ARBA" id="ARBA00022771"/>
    </source>
</evidence>
<dbReference type="SUPFAM" id="SSF57850">
    <property type="entry name" value="RING/U-box"/>
    <property type="match status" value="1"/>
</dbReference>
<keyword evidence="8" id="KW-1185">Reference proteome</keyword>
<dbReference type="GO" id="GO:0061665">
    <property type="term" value="F:SUMO ligase activity"/>
    <property type="evidence" value="ECO:0007669"/>
    <property type="project" value="TreeGrafter"/>
</dbReference>
<dbReference type="Gene3D" id="3.30.40.10">
    <property type="entry name" value="Zinc/RING finger domain, C3HC4 (zinc finger)"/>
    <property type="match status" value="1"/>
</dbReference>
<gene>
    <name evidence="7" type="ORF">BJ684DRAFT_16497</name>
</gene>